<sequence length="81" mass="9277">MGYIPPVNDPQTILYGNRLSGTSRNISPSFPVQNITLYESLYHLKKPYRIKGDRRKKHSPAIADKLDNQLSGKGKYMDNRI</sequence>
<reference evidence="2 3" key="1">
    <citation type="submission" date="2021-06" db="EMBL/GenBank/DDBJ databases">
        <title>Bacillus sp. RD4P76, an endophyte from a halophyte.</title>
        <authorList>
            <person name="Sun J.-Q."/>
        </authorList>
    </citation>
    <scope>NUCLEOTIDE SEQUENCE [LARGE SCALE GENOMIC DNA]</scope>
    <source>
        <strain evidence="2 3">CGMCC 1.15917</strain>
    </source>
</reference>
<name>A0ABS6JHZ6_9BACI</name>
<evidence type="ECO:0000256" key="1">
    <source>
        <dbReference type="SAM" id="MobiDB-lite"/>
    </source>
</evidence>
<evidence type="ECO:0000313" key="3">
    <source>
        <dbReference type="Proteomes" id="UP000784880"/>
    </source>
</evidence>
<evidence type="ECO:0000313" key="2">
    <source>
        <dbReference type="EMBL" id="MBU9713294.1"/>
    </source>
</evidence>
<proteinExistence type="predicted"/>
<comment type="caution">
    <text evidence="2">The sequence shown here is derived from an EMBL/GenBank/DDBJ whole genome shotgun (WGS) entry which is preliminary data.</text>
</comment>
<dbReference type="RefSeq" id="WP_217067452.1">
    <property type="nucleotide sequence ID" value="NZ_JAHQCS010000131.1"/>
</dbReference>
<accession>A0ABS6JHZ6</accession>
<dbReference type="EMBL" id="JAHQCS010000131">
    <property type="protein sequence ID" value="MBU9713294.1"/>
    <property type="molecule type" value="Genomic_DNA"/>
</dbReference>
<dbReference type="Proteomes" id="UP000784880">
    <property type="component" value="Unassembled WGS sequence"/>
</dbReference>
<protein>
    <submittedName>
        <fullName evidence="2">Uncharacterized protein</fullName>
    </submittedName>
</protein>
<feature type="region of interest" description="Disordered" evidence="1">
    <location>
        <begin position="52"/>
        <end position="81"/>
    </location>
</feature>
<organism evidence="2 3">
    <name type="scientific">Evansella tamaricis</name>
    <dbReference type="NCBI Taxonomy" id="2069301"/>
    <lineage>
        <taxon>Bacteria</taxon>
        <taxon>Bacillati</taxon>
        <taxon>Bacillota</taxon>
        <taxon>Bacilli</taxon>
        <taxon>Bacillales</taxon>
        <taxon>Bacillaceae</taxon>
        <taxon>Evansella</taxon>
    </lineage>
</organism>
<gene>
    <name evidence="2" type="ORF">KS419_16300</name>
</gene>
<keyword evidence="3" id="KW-1185">Reference proteome</keyword>